<feature type="domain" description="Protein kinase" evidence="2">
    <location>
        <begin position="106"/>
        <end position="318"/>
    </location>
</feature>
<dbReference type="InterPro" id="IPR001680">
    <property type="entry name" value="WD40_rpt"/>
</dbReference>
<dbReference type="EMBL" id="CAJNJQ010002415">
    <property type="protein sequence ID" value="CAE7174942.1"/>
    <property type="molecule type" value="Genomic_DNA"/>
</dbReference>
<evidence type="ECO:0000256" key="1">
    <source>
        <dbReference type="PROSITE-ProRule" id="PRU00221"/>
    </source>
</evidence>
<feature type="repeat" description="WD" evidence="1">
    <location>
        <begin position="28"/>
        <end position="58"/>
    </location>
</feature>
<dbReference type="PANTHER" id="PTHR44329">
    <property type="entry name" value="SERINE/THREONINE-PROTEIN KINASE TNNI3K-RELATED"/>
    <property type="match status" value="1"/>
</dbReference>
<accession>A0A8H3E570</accession>
<dbReference type="Gene3D" id="2.130.10.10">
    <property type="entry name" value="YVTN repeat-like/Quinoprotein amine dehydrogenase"/>
    <property type="match status" value="1"/>
</dbReference>
<name>A0A8H3E570_9AGAM</name>
<dbReference type="SUPFAM" id="SSF50978">
    <property type="entry name" value="WD40 repeat-like"/>
    <property type="match status" value="1"/>
</dbReference>
<dbReference type="Pfam" id="PF07714">
    <property type="entry name" value="PK_Tyr_Ser-Thr"/>
    <property type="match status" value="1"/>
</dbReference>
<dbReference type="PROSITE" id="PS50011">
    <property type="entry name" value="PROTEIN_KINASE_DOM"/>
    <property type="match status" value="1"/>
</dbReference>
<dbReference type="Proteomes" id="UP000663827">
    <property type="component" value="Unassembled WGS sequence"/>
</dbReference>
<dbReference type="InterPro" id="IPR036322">
    <property type="entry name" value="WD40_repeat_dom_sf"/>
</dbReference>
<dbReference type="GO" id="GO:0004674">
    <property type="term" value="F:protein serine/threonine kinase activity"/>
    <property type="evidence" value="ECO:0007669"/>
    <property type="project" value="TreeGrafter"/>
</dbReference>
<dbReference type="SMART" id="SM00220">
    <property type="entry name" value="S_TKc"/>
    <property type="match status" value="1"/>
</dbReference>
<protein>
    <recommendedName>
        <fullName evidence="2">Protein kinase domain-containing protein</fullName>
    </recommendedName>
</protein>
<dbReference type="Pfam" id="PF00400">
    <property type="entry name" value="WD40"/>
    <property type="match status" value="1"/>
</dbReference>
<evidence type="ECO:0000259" key="2">
    <source>
        <dbReference type="PROSITE" id="PS50011"/>
    </source>
</evidence>
<gene>
    <name evidence="3" type="ORF">RDB_LOCUS110436</name>
</gene>
<dbReference type="InterPro" id="IPR000719">
    <property type="entry name" value="Prot_kinase_dom"/>
</dbReference>
<comment type="caution">
    <text evidence="3">The sequence shown here is derived from an EMBL/GenBank/DDBJ whole genome shotgun (WGS) entry which is preliminary data.</text>
</comment>
<evidence type="ECO:0000313" key="3">
    <source>
        <dbReference type="EMBL" id="CAE7174942.1"/>
    </source>
</evidence>
<dbReference type="InterPro" id="IPR051681">
    <property type="entry name" value="Ser/Thr_Kinases-Pseudokinases"/>
</dbReference>
<dbReference type="GO" id="GO:0005524">
    <property type="term" value="F:ATP binding"/>
    <property type="evidence" value="ECO:0007669"/>
    <property type="project" value="InterPro"/>
</dbReference>
<dbReference type="PROSITE" id="PS50082">
    <property type="entry name" value="WD_REPEATS_2"/>
    <property type="match status" value="1"/>
</dbReference>
<keyword evidence="1" id="KW-0853">WD repeat</keyword>
<dbReference type="SMART" id="SM00320">
    <property type="entry name" value="WD40"/>
    <property type="match status" value="1"/>
</dbReference>
<reference evidence="3" key="1">
    <citation type="submission" date="2021-01" db="EMBL/GenBank/DDBJ databases">
        <authorList>
            <person name="Kaushik A."/>
        </authorList>
    </citation>
    <scope>NUCLEOTIDE SEQUENCE</scope>
    <source>
        <strain evidence="3">AG5</strain>
    </source>
</reference>
<dbReference type="InterPro" id="IPR015943">
    <property type="entry name" value="WD40/YVTN_repeat-like_dom_sf"/>
</dbReference>
<dbReference type="AlphaFoldDB" id="A0A8H3E570"/>
<dbReference type="SUPFAM" id="SSF56112">
    <property type="entry name" value="Protein kinase-like (PK-like)"/>
    <property type="match status" value="1"/>
</dbReference>
<sequence length="318" mass="35761">MQSCHLFPDADRTVRLWDIRTVCHVDQFQVHTGSMTSVAFSPCSQYLASGSYDSKVIIRKVLGDGSYPDNDSAPRMVTSHMSITQIFECLRRAGCVDLSLQMDSRQDTAMIASGGGFGDIWKGKLHDGGSVAIKAWRTNTLDTRDYKTVRRAAREVFLWSRMDHPHIHRLQGVILFRDQYLGMVSDWMDSGNLQEYLRKHPDADRFQLCTHVASGLEYMHSRSTVHGDLKALNVLVTTDGIARLSDFDFSVTSEASNLLFSESSNSRVGSIRWTAPEILREEVHLKTTQTDVYVLGMMGGVYEASVGYTHNHTDNARE</sequence>
<organism evidence="3 4">
    <name type="scientific">Rhizoctonia solani</name>
    <dbReference type="NCBI Taxonomy" id="456999"/>
    <lineage>
        <taxon>Eukaryota</taxon>
        <taxon>Fungi</taxon>
        <taxon>Dikarya</taxon>
        <taxon>Basidiomycota</taxon>
        <taxon>Agaricomycotina</taxon>
        <taxon>Agaricomycetes</taxon>
        <taxon>Cantharellales</taxon>
        <taxon>Ceratobasidiaceae</taxon>
        <taxon>Rhizoctonia</taxon>
    </lineage>
</organism>
<proteinExistence type="predicted"/>
<dbReference type="Gene3D" id="1.10.510.10">
    <property type="entry name" value="Transferase(Phosphotransferase) domain 1"/>
    <property type="match status" value="1"/>
</dbReference>
<dbReference type="InterPro" id="IPR011009">
    <property type="entry name" value="Kinase-like_dom_sf"/>
</dbReference>
<dbReference type="PANTHER" id="PTHR44329:SF214">
    <property type="entry name" value="PROTEIN KINASE DOMAIN-CONTAINING PROTEIN"/>
    <property type="match status" value="1"/>
</dbReference>
<evidence type="ECO:0000313" key="4">
    <source>
        <dbReference type="Proteomes" id="UP000663827"/>
    </source>
</evidence>
<dbReference type="InterPro" id="IPR001245">
    <property type="entry name" value="Ser-Thr/Tyr_kinase_cat_dom"/>
</dbReference>